<dbReference type="Gene3D" id="1.10.8.60">
    <property type="match status" value="1"/>
</dbReference>
<evidence type="ECO:0000256" key="2">
    <source>
        <dbReference type="ARBA" id="ARBA00017703"/>
    </source>
</evidence>
<dbReference type="Gene3D" id="1.20.272.10">
    <property type="match status" value="1"/>
</dbReference>
<accession>Q38KD2</accession>
<evidence type="ECO:0000256" key="4">
    <source>
        <dbReference type="ARBA" id="ARBA00022695"/>
    </source>
</evidence>
<dbReference type="Pfam" id="PF06144">
    <property type="entry name" value="DNA_pol3_delta"/>
    <property type="match status" value="1"/>
</dbReference>
<keyword evidence="6" id="KW-0239">DNA-directed DNA polymerase</keyword>
<comment type="catalytic activity">
    <reaction evidence="8">
        <text>DNA(n) + a 2'-deoxyribonucleoside 5'-triphosphate = DNA(n+1) + diphosphate</text>
        <dbReference type="Rhea" id="RHEA:22508"/>
        <dbReference type="Rhea" id="RHEA-COMP:17339"/>
        <dbReference type="Rhea" id="RHEA-COMP:17340"/>
        <dbReference type="ChEBI" id="CHEBI:33019"/>
        <dbReference type="ChEBI" id="CHEBI:61560"/>
        <dbReference type="ChEBI" id="CHEBI:173112"/>
        <dbReference type="EC" id="2.7.7.7"/>
    </reaction>
</comment>
<dbReference type="PANTHER" id="PTHR34388">
    <property type="entry name" value="DNA POLYMERASE III SUBUNIT DELTA"/>
    <property type="match status" value="1"/>
</dbReference>
<dbReference type="InterPro" id="IPR008921">
    <property type="entry name" value="DNA_pol3_clamp-load_cplx_C"/>
</dbReference>
<dbReference type="Gene3D" id="3.40.50.300">
    <property type="entry name" value="P-loop containing nucleotide triphosphate hydrolases"/>
    <property type="match status" value="1"/>
</dbReference>
<dbReference type="NCBIfam" id="TIGR01128">
    <property type="entry name" value="holA"/>
    <property type="match status" value="1"/>
</dbReference>
<dbReference type="EC" id="2.7.7.7" evidence="1"/>
<dbReference type="SUPFAM" id="SSF52540">
    <property type="entry name" value="P-loop containing nucleoside triphosphate hydrolases"/>
    <property type="match status" value="1"/>
</dbReference>
<comment type="similarity">
    <text evidence="7">Belongs to the DNA polymerase HolA subunit family.</text>
</comment>
<dbReference type="GO" id="GO:0009360">
    <property type="term" value="C:DNA polymerase III complex"/>
    <property type="evidence" value="ECO:0007669"/>
    <property type="project" value="InterPro"/>
</dbReference>
<name>Q38KD2_LIMRT</name>
<sequence>MDIAQLSTQLKTKTPAMVYLILGKQQVLQQQAIDAFISLIPENEQVMNVGRYDMEATPLAVALDDAMATPFFGERRLVIINKPFFLTGEKTHSKVEHDLDSLKKYLEPPEPSTILVFAAPYEKLDGRKGIVKQLKKTAVLVDASPLDERAARQRVRTQLSTAGFEISEAALDELVQRTNADYGMMDASLTKLKILAYHEKKIDQNMVAALVPQSLDENVFDLVTAVLKHNQIKALDLYQQLLAGQQPPLRINAVLVGQFRLLIQIKVLSKRGLTQGSLASQLNVHPYRIKLGLKTARDFSMQALENAYLGLIRIEQSLKTTQRDPSLCFSYLCYSILSRAKEHDIEKEDKKICFLILFLRKVRNKKATNLIVAFLLLSVTC</sequence>
<evidence type="ECO:0000259" key="9">
    <source>
        <dbReference type="Pfam" id="PF06144"/>
    </source>
</evidence>
<keyword evidence="3" id="KW-0808">Transferase</keyword>
<dbReference type="GO" id="GO:0003887">
    <property type="term" value="F:DNA-directed DNA polymerase activity"/>
    <property type="evidence" value="ECO:0007669"/>
    <property type="project" value="UniProtKB-KW"/>
</dbReference>
<gene>
    <name evidence="11" type="ORF">lr0119</name>
</gene>
<feature type="domain" description="DNA polymerase III delta subunit-like C-terminal" evidence="10">
    <location>
        <begin position="217"/>
        <end position="334"/>
    </location>
</feature>
<organism evidence="11">
    <name type="scientific">Limosilactobacillus reuteri</name>
    <name type="common">Lactobacillus reuteri</name>
    <dbReference type="NCBI Taxonomy" id="1598"/>
    <lineage>
        <taxon>Bacteria</taxon>
        <taxon>Bacillati</taxon>
        <taxon>Bacillota</taxon>
        <taxon>Bacilli</taxon>
        <taxon>Lactobacillales</taxon>
        <taxon>Lactobacillaceae</taxon>
        <taxon>Limosilactobacillus</taxon>
    </lineage>
</organism>
<dbReference type="Pfam" id="PF21694">
    <property type="entry name" value="DNA_pol3_delta_C"/>
    <property type="match status" value="1"/>
</dbReference>
<reference evidence="11" key="1">
    <citation type="journal article" date="2007" name="Appl. Environ. Microbiol.">
        <title>The early response to acid shock in Lactobacillus reuteri involves the ClpL chaperone and a putative cell wall-altering esterase.</title>
        <authorList>
            <person name="Wall T."/>
            <person name="Bath K."/>
            <person name="Britton R.A."/>
            <person name="Jonsson H."/>
            <person name="Versalovic J."/>
            <person name="Roos S."/>
        </authorList>
    </citation>
    <scope>NUCLEOTIDE SEQUENCE</scope>
    <source>
        <strain evidence="11">ATCC 55730</strain>
    </source>
</reference>
<evidence type="ECO:0000256" key="3">
    <source>
        <dbReference type="ARBA" id="ARBA00022679"/>
    </source>
</evidence>
<dbReference type="AlphaFoldDB" id="Q38KD2"/>
<protein>
    <recommendedName>
        <fullName evidence="2">DNA polymerase III subunit delta</fullName>
        <ecNumber evidence="1">2.7.7.7</ecNumber>
    </recommendedName>
</protein>
<evidence type="ECO:0000256" key="7">
    <source>
        <dbReference type="ARBA" id="ARBA00034754"/>
    </source>
</evidence>
<evidence type="ECO:0000259" key="10">
    <source>
        <dbReference type="Pfam" id="PF21694"/>
    </source>
</evidence>
<dbReference type="GO" id="GO:0006261">
    <property type="term" value="P:DNA-templated DNA replication"/>
    <property type="evidence" value="ECO:0007669"/>
    <property type="project" value="TreeGrafter"/>
</dbReference>
<evidence type="ECO:0000256" key="1">
    <source>
        <dbReference type="ARBA" id="ARBA00012417"/>
    </source>
</evidence>
<dbReference type="SUPFAM" id="SSF48019">
    <property type="entry name" value="post-AAA+ oligomerization domain-like"/>
    <property type="match status" value="1"/>
</dbReference>
<dbReference type="GO" id="GO:0003677">
    <property type="term" value="F:DNA binding"/>
    <property type="evidence" value="ECO:0007669"/>
    <property type="project" value="InterPro"/>
</dbReference>
<dbReference type="InterPro" id="IPR027417">
    <property type="entry name" value="P-loop_NTPase"/>
</dbReference>
<feature type="domain" description="DNA polymerase III delta N-terminal" evidence="9">
    <location>
        <begin position="19"/>
        <end position="143"/>
    </location>
</feature>
<dbReference type="InterPro" id="IPR010372">
    <property type="entry name" value="DNA_pol3_delta_N"/>
</dbReference>
<proteinExistence type="inferred from homology"/>
<dbReference type="PANTHER" id="PTHR34388:SF1">
    <property type="entry name" value="DNA POLYMERASE III SUBUNIT DELTA"/>
    <property type="match status" value="1"/>
</dbReference>
<keyword evidence="5" id="KW-0235">DNA replication</keyword>
<dbReference type="EMBL" id="DQ219948">
    <property type="protein sequence ID" value="ABB02553.1"/>
    <property type="molecule type" value="Genomic_DNA"/>
</dbReference>
<keyword evidence="4" id="KW-0548">Nucleotidyltransferase</keyword>
<evidence type="ECO:0000313" key="11">
    <source>
        <dbReference type="EMBL" id="ABB02553.1"/>
    </source>
</evidence>
<evidence type="ECO:0000256" key="8">
    <source>
        <dbReference type="ARBA" id="ARBA00049244"/>
    </source>
</evidence>
<dbReference type="InterPro" id="IPR048466">
    <property type="entry name" value="DNA_pol3_delta-like_C"/>
</dbReference>
<evidence type="ECO:0000256" key="5">
    <source>
        <dbReference type="ARBA" id="ARBA00022705"/>
    </source>
</evidence>
<evidence type="ECO:0000256" key="6">
    <source>
        <dbReference type="ARBA" id="ARBA00022932"/>
    </source>
</evidence>
<dbReference type="InterPro" id="IPR005790">
    <property type="entry name" value="DNA_polIII_delta"/>
</dbReference>